<dbReference type="Gene3D" id="3.40.50.410">
    <property type="entry name" value="von Willebrand factor, type A domain"/>
    <property type="match status" value="1"/>
</dbReference>
<keyword evidence="2" id="KW-0106">Calcium</keyword>
<evidence type="ECO:0000259" key="3">
    <source>
        <dbReference type="PROSITE" id="PS50234"/>
    </source>
</evidence>
<dbReference type="PROSITE" id="PS50234">
    <property type="entry name" value="VWFA"/>
    <property type="match status" value="1"/>
</dbReference>
<accession>A0A5M8FUH2</accession>
<dbReference type="GO" id="GO:0046872">
    <property type="term" value="F:metal ion binding"/>
    <property type="evidence" value="ECO:0007669"/>
    <property type="project" value="UniProtKB-KW"/>
</dbReference>
<comment type="caution">
    <text evidence="4">The sequence shown here is derived from an EMBL/GenBank/DDBJ whole genome shotgun (WGS) entry which is preliminary data.</text>
</comment>
<feature type="domain" description="VWFA" evidence="3">
    <location>
        <begin position="24"/>
        <end position="303"/>
    </location>
</feature>
<evidence type="ECO:0000313" key="4">
    <source>
        <dbReference type="EMBL" id="KAA6187478.1"/>
    </source>
</evidence>
<dbReference type="Proteomes" id="UP000322981">
    <property type="component" value="Unassembled WGS sequence"/>
</dbReference>
<dbReference type="InterPro" id="IPR002035">
    <property type="entry name" value="VWF_A"/>
</dbReference>
<protein>
    <recommendedName>
        <fullName evidence="3">VWFA domain-containing protein</fullName>
    </recommendedName>
</protein>
<dbReference type="InterPro" id="IPR036465">
    <property type="entry name" value="vWFA_dom_sf"/>
</dbReference>
<dbReference type="Pfam" id="PF05567">
    <property type="entry name" value="T4P_PilY1"/>
    <property type="match status" value="1"/>
</dbReference>
<evidence type="ECO:0000256" key="1">
    <source>
        <dbReference type="ARBA" id="ARBA00022723"/>
    </source>
</evidence>
<dbReference type="InterPro" id="IPR008707">
    <property type="entry name" value="B-propeller_PilY1"/>
</dbReference>
<dbReference type="SUPFAM" id="SSF53300">
    <property type="entry name" value="vWA-like"/>
    <property type="match status" value="1"/>
</dbReference>
<dbReference type="AlphaFoldDB" id="A0A5M8FUH2"/>
<organism evidence="4 5">
    <name type="scientific">Thiohalocapsa marina</name>
    <dbReference type="NCBI Taxonomy" id="424902"/>
    <lineage>
        <taxon>Bacteria</taxon>
        <taxon>Pseudomonadati</taxon>
        <taxon>Pseudomonadota</taxon>
        <taxon>Gammaproteobacteria</taxon>
        <taxon>Chromatiales</taxon>
        <taxon>Chromatiaceae</taxon>
        <taxon>Thiohalocapsa</taxon>
    </lineage>
</organism>
<name>A0A5M8FUH2_9GAMM</name>
<sequence length="1020" mass="107212">MLTPALAEDIDIYMMGEYQKPAVNVIVIVDNSANWGSTTDWPATTLCGNKAEAFCHVKEALINTLADVDIEGLSIGLMLFSENESVRGYPRYAVRPMGLTGTNNKNDLVSLVTSLDINGDKGSNAAFGMALYEAYLYFQGKTPAHTLSATPKSDQGIVTLGDDSTIDKADGGAFNGSLYKQILQPEGECNVGNYIIFISNGPPASGEDSAAETALSAIGGNTTLIPLTPKNYESNWADEWARFLYGSSGIQLFTVDVAPGKVLSDEALSELLRSMARQSNGVYFRAESADVLASSMKEAFDQIQIANSVFAPTALPASSENRAIALNQVYMGLFRPDRNPRWFGNLKLYQFGLNDTGVLELVDSTGTVPVKDTASGIIADGATSFWTHSSTFWNYRCVGPDGNPLAFGDTTLCGDPVSGSDSPDGAVVEKGAGGQQLRDDGAAARVVYTCIGCAGQTGTLSAFNSANAGITESALGAVDSTERAAIIDWMRGVDNISENTAAGGGSRPSMPGDVLHTQPVAVNYNTSATGCADSANLDTDLVAFYAGNDGMLHALQGGTSGTAAGKELWSFMPDDFFGSLKRLRDNAPSIIFPAPVPAGERNKPYLLDGSLSVYAPDDNDDCKPDKVWLFMTMRRGGRAIYALDVTDSNAPIFKWKISNTSTGFSELGQTWSAATPVKLPNGTEALLFGAGYDPGFEDRAFDTSAKTYGNPPSAKAMGRGIYLVNADTGALLQHFGGSYGMTDAIPSDITVLSRPPRVARIAYVGDTGGNLWRINFTDDPISDPYSVTKIASLGDPSDSDKTGAYARKFLYPPNVVTAESGGYAILIGSGDRSKPFDTLVENRFYMVKDTGSGASPGASCTGNETSCNLTDVTTLGTAVPSDSKGWLIQLAAGEKTVGGAATTGGVTIFATNQPSTGAGDSCAINLGLSRLYAVDYATGDLPDADKQPGLAAQFGESRSIQVASGGFPPTPQPFTVEIPDPANPGDTLIESGVISGIDVIHAVPTPQPPGVVFWYDADHD</sequence>
<dbReference type="RefSeq" id="WP_150090201.1">
    <property type="nucleotide sequence ID" value="NZ_VWXX01000002.1"/>
</dbReference>
<evidence type="ECO:0000313" key="5">
    <source>
        <dbReference type="Proteomes" id="UP000322981"/>
    </source>
</evidence>
<keyword evidence="5" id="KW-1185">Reference proteome</keyword>
<evidence type="ECO:0000256" key="2">
    <source>
        <dbReference type="ARBA" id="ARBA00022837"/>
    </source>
</evidence>
<proteinExistence type="predicted"/>
<gene>
    <name evidence="4" type="ORF">F2Q65_02910</name>
</gene>
<dbReference type="EMBL" id="VWXX01000002">
    <property type="protein sequence ID" value="KAA6187478.1"/>
    <property type="molecule type" value="Genomic_DNA"/>
</dbReference>
<reference evidence="4 5" key="1">
    <citation type="submission" date="2019-09" db="EMBL/GenBank/DDBJ databases">
        <title>Whole-genome sequence of the purple sulfur bacterium Thiohalocapsa marina DSM 19078.</title>
        <authorList>
            <person name="Kyndt J.A."/>
            <person name="Meyer T.E."/>
        </authorList>
    </citation>
    <scope>NUCLEOTIDE SEQUENCE [LARGE SCALE GENOMIC DNA]</scope>
    <source>
        <strain evidence="4 5">DSM 19078</strain>
    </source>
</reference>
<keyword evidence="1" id="KW-0479">Metal-binding</keyword>
<dbReference type="OrthoDB" id="7156875at2"/>